<keyword evidence="3" id="KW-1185">Reference proteome</keyword>
<comment type="caution">
    <text evidence="2">The sequence shown here is derived from an EMBL/GenBank/DDBJ whole genome shotgun (WGS) entry which is preliminary data.</text>
</comment>
<dbReference type="EMBL" id="JAGDFM010000185">
    <property type="protein sequence ID" value="KAG7383151.1"/>
    <property type="molecule type" value="Genomic_DNA"/>
</dbReference>
<evidence type="ECO:0000313" key="3">
    <source>
        <dbReference type="Proteomes" id="UP000694044"/>
    </source>
</evidence>
<dbReference type="OrthoDB" id="129704at2759"/>
<evidence type="ECO:0008006" key="4">
    <source>
        <dbReference type="Google" id="ProtNLM"/>
    </source>
</evidence>
<dbReference type="AlphaFoldDB" id="A0A8T1VPX2"/>
<feature type="compositionally biased region" description="Basic residues" evidence="1">
    <location>
        <begin position="155"/>
        <end position="165"/>
    </location>
</feature>
<proteinExistence type="predicted"/>
<dbReference type="Proteomes" id="UP000694044">
    <property type="component" value="Unassembled WGS sequence"/>
</dbReference>
<sequence length="293" mass="32410">MAGSKRGRTGSNEFTHLVALKHLAKAPGNYWYTDCLFCRAAYHNNVTSVPPERTIGRRRNYQRHLSKCRHFESAQLQPASPVPATPASAASATAPLSTPSATSPASPPSIATRTRSRYAASRSTLAGTDATRMPQARRSLALGKRFQLTPNKQGSAKKKPKKKPFSKSEVKQIECSLVEMYADNHLSDRFIEQDSVLHFLELLCPGISAILPSRRVMGSRILKEHAGRCTKQATEDLRTMQTRTGGRINLLADVWQNIYKDHRWGVILSLFEATLTYALTPAGDQHHGVAQAY</sequence>
<name>A0A8T1VPX2_9STRA</name>
<feature type="region of interest" description="Disordered" evidence="1">
    <location>
        <begin position="74"/>
        <end position="167"/>
    </location>
</feature>
<gene>
    <name evidence="2" type="ORF">PHYPSEUDO_003982</name>
</gene>
<protein>
    <recommendedName>
        <fullName evidence="4">BED-type domain-containing protein</fullName>
    </recommendedName>
</protein>
<reference evidence="2" key="1">
    <citation type="submission" date="2021-02" db="EMBL/GenBank/DDBJ databases">
        <authorList>
            <person name="Palmer J.M."/>
        </authorList>
    </citation>
    <scope>NUCLEOTIDE SEQUENCE</scope>
    <source>
        <strain evidence="2">SCRP734</strain>
    </source>
</reference>
<accession>A0A8T1VPX2</accession>
<evidence type="ECO:0000256" key="1">
    <source>
        <dbReference type="SAM" id="MobiDB-lite"/>
    </source>
</evidence>
<organism evidence="2 3">
    <name type="scientific">Phytophthora pseudosyringae</name>
    <dbReference type="NCBI Taxonomy" id="221518"/>
    <lineage>
        <taxon>Eukaryota</taxon>
        <taxon>Sar</taxon>
        <taxon>Stramenopiles</taxon>
        <taxon>Oomycota</taxon>
        <taxon>Peronosporomycetes</taxon>
        <taxon>Peronosporales</taxon>
        <taxon>Peronosporaceae</taxon>
        <taxon>Phytophthora</taxon>
    </lineage>
</organism>
<feature type="compositionally biased region" description="Low complexity" evidence="1">
    <location>
        <begin position="85"/>
        <end position="124"/>
    </location>
</feature>
<evidence type="ECO:0000313" key="2">
    <source>
        <dbReference type="EMBL" id="KAG7383151.1"/>
    </source>
</evidence>